<evidence type="ECO:0000259" key="1">
    <source>
        <dbReference type="Pfam" id="PF00561"/>
    </source>
</evidence>
<dbReference type="AlphaFoldDB" id="A0A833VXP0"/>
<dbReference type="InterPro" id="IPR052370">
    <property type="entry name" value="Meta-cleavage_hydrolase"/>
</dbReference>
<accession>A0A833VXP0</accession>
<feature type="domain" description="AB hydrolase-1" evidence="1">
    <location>
        <begin position="77"/>
        <end position="309"/>
    </location>
</feature>
<comment type="caution">
    <text evidence="2">The sequence shown here is derived from an EMBL/GenBank/DDBJ whole genome shotgun (WGS) entry which is preliminary data.</text>
</comment>
<dbReference type="OrthoDB" id="6431331at2759"/>
<protein>
    <submittedName>
        <fullName evidence="2">Epoxide hydrolase 4</fullName>
    </submittedName>
</protein>
<reference evidence="2" key="1">
    <citation type="submission" date="2020-01" db="EMBL/GenBank/DDBJ databases">
        <title>Genome sequence of Kobresia littledalei, the first chromosome-level genome in the family Cyperaceae.</title>
        <authorList>
            <person name="Qu G."/>
        </authorList>
    </citation>
    <scope>NUCLEOTIDE SEQUENCE</scope>
    <source>
        <strain evidence="2">C.B.Clarke</strain>
        <tissue evidence="2">Leaf</tissue>
    </source>
</reference>
<dbReference type="Pfam" id="PF00561">
    <property type="entry name" value="Abhydrolase_1"/>
    <property type="match status" value="1"/>
</dbReference>
<keyword evidence="3" id="KW-1185">Reference proteome</keyword>
<dbReference type="PANTHER" id="PTHR43139:SF61">
    <property type="entry name" value="ALPHA_BETA-HYDROLASES SUPERFAMILY PROTEIN"/>
    <property type="match status" value="1"/>
</dbReference>
<gene>
    <name evidence="2" type="ORF">FCM35_KLT15774</name>
</gene>
<dbReference type="SUPFAM" id="SSF53474">
    <property type="entry name" value="alpha/beta-Hydrolases"/>
    <property type="match status" value="1"/>
</dbReference>
<keyword evidence="2" id="KW-0378">Hydrolase</keyword>
<dbReference type="EMBL" id="SWLB01000003">
    <property type="protein sequence ID" value="KAF3340003.1"/>
    <property type="molecule type" value="Genomic_DNA"/>
</dbReference>
<dbReference type="PANTHER" id="PTHR43139">
    <property type="entry name" value="SI:DKEY-122A22.2"/>
    <property type="match status" value="1"/>
</dbReference>
<name>A0A833VXP0_9POAL</name>
<dbReference type="PRINTS" id="PR00111">
    <property type="entry name" value="ABHYDROLASE"/>
</dbReference>
<dbReference type="InterPro" id="IPR000073">
    <property type="entry name" value="AB_hydrolase_1"/>
</dbReference>
<organism evidence="2 3">
    <name type="scientific">Carex littledalei</name>
    <dbReference type="NCBI Taxonomy" id="544730"/>
    <lineage>
        <taxon>Eukaryota</taxon>
        <taxon>Viridiplantae</taxon>
        <taxon>Streptophyta</taxon>
        <taxon>Embryophyta</taxon>
        <taxon>Tracheophyta</taxon>
        <taxon>Spermatophyta</taxon>
        <taxon>Magnoliopsida</taxon>
        <taxon>Liliopsida</taxon>
        <taxon>Poales</taxon>
        <taxon>Cyperaceae</taxon>
        <taxon>Cyperoideae</taxon>
        <taxon>Cariceae</taxon>
        <taxon>Carex</taxon>
        <taxon>Carex subgen. Euthyceras</taxon>
    </lineage>
</organism>
<dbReference type="Proteomes" id="UP000623129">
    <property type="component" value="Unassembled WGS sequence"/>
</dbReference>
<dbReference type="GO" id="GO:0016787">
    <property type="term" value="F:hydrolase activity"/>
    <property type="evidence" value="ECO:0007669"/>
    <property type="project" value="UniProtKB-KW"/>
</dbReference>
<dbReference type="InterPro" id="IPR000639">
    <property type="entry name" value="Epox_hydrolase-like"/>
</dbReference>
<dbReference type="InterPro" id="IPR029058">
    <property type="entry name" value="AB_hydrolase_fold"/>
</dbReference>
<sequence>MVNFFEAQKPLIHFLLKRAGLCQQSVEVEPGTVMSFLVPKERATKKKGTINNEIAPAGKFTDIKLLNERGKRKKERPSVVLVHGFAADGIVTWQFQVGALAKKYDVYVPDLLFFGESETKSEDRSPVFQAQCLIAALEQLGVKQCTVVGFSYGGIVAFKMAEINPNLVRSLVISGSIIAMTDSINDATLERLGMKSSAELLLPETVKGLKALNSLVMYKKIWFPNFLVKDFLEVMYHHRKERAELLEGLVISNKDATIPVLPQKILLLWGENDNLFKIELAKDMKEQLGEKTTIQSINKAGHLVHLERPCRFNRLLKEFLATVTAEY</sequence>
<dbReference type="PRINTS" id="PR00412">
    <property type="entry name" value="EPOXHYDRLASE"/>
</dbReference>
<evidence type="ECO:0000313" key="2">
    <source>
        <dbReference type="EMBL" id="KAF3340003.1"/>
    </source>
</evidence>
<dbReference type="Gene3D" id="3.40.50.1820">
    <property type="entry name" value="alpha/beta hydrolase"/>
    <property type="match status" value="1"/>
</dbReference>
<proteinExistence type="predicted"/>
<evidence type="ECO:0000313" key="3">
    <source>
        <dbReference type="Proteomes" id="UP000623129"/>
    </source>
</evidence>